<reference evidence="2 3" key="1">
    <citation type="journal article" date="2012" name="J. Bacteriol.">
        <title>Complete genome sequence of strain 1860, a crenarchaeon of the genus pyrobaculum able to grow with various electron acceptors.</title>
        <authorList>
            <person name="Mardanov A.V."/>
            <person name="Gumerov V.M."/>
            <person name="Slobodkina G.B."/>
            <person name="Beletsky A.V."/>
            <person name="Bonch-Osmolovskaya E.A."/>
            <person name="Ravin N.V."/>
            <person name="Skryabin K.G."/>
        </authorList>
    </citation>
    <scope>NUCLEOTIDE SEQUENCE [LARGE SCALE GENOMIC DNA]</scope>
    <source>
        <strain evidence="2 3">1860</strain>
    </source>
</reference>
<dbReference type="CDD" id="cd00009">
    <property type="entry name" value="AAA"/>
    <property type="match status" value="1"/>
</dbReference>
<evidence type="ECO:0000313" key="2">
    <source>
        <dbReference type="EMBL" id="AET33049.1"/>
    </source>
</evidence>
<organism evidence="2 3">
    <name type="scientific">Pyrobaculum ferrireducens</name>
    <dbReference type="NCBI Taxonomy" id="1104324"/>
    <lineage>
        <taxon>Archaea</taxon>
        <taxon>Thermoproteota</taxon>
        <taxon>Thermoprotei</taxon>
        <taxon>Thermoproteales</taxon>
        <taxon>Thermoproteaceae</taxon>
        <taxon>Pyrobaculum</taxon>
    </lineage>
</organism>
<evidence type="ECO:0000259" key="1">
    <source>
        <dbReference type="SMART" id="SM00382"/>
    </source>
</evidence>
<gene>
    <name evidence="2" type="ORF">P186_1633</name>
</gene>
<dbReference type="GO" id="GO:0005524">
    <property type="term" value="F:ATP binding"/>
    <property type="evidence" value="ECO:0007669"/>
    <property type="project" value="InterPro"/>
</dbReference>
<dbReference type="InterPro" id="IPR011704">
    <property type="entry name" value="ATPase_dyneun-rel_AAA"/>
</dbReference>
<dbReference type="REBASE" id="41367">
    <property type="entry name" value="Psp1860McrB2P"/>
</dbReference>
<dbReference type="SUPFAM" id="SSF52540">
    <property type="entry name" value="P-loop containing nucleoside triphosphate hydrolases"/>
    <property type="match status" value="1"/>
</dbReference>
<dbReference type="Pfam" id="PF07728">
    <property type="entry name" value="AAA_5"/>
    <property type="match status" value="1"/>
</dbReference>
<dbReference type="PANTHER" id="PTHR37291">
    <property type="entry name" value="5-METHYLCYTOSINE-SPECIFIC RESTRICTION ENZYME B"/>
    <property type="match status" value="1"/>
</dbReference>
<dbReference type="GO" id="GO:0016887">
    <property type="term" value="F:ATP hydrolysis activity"/>
    <property type="evidence" value="ECO:0007669"/>
    <property type="project" value="InterPro"/>
</dbReference>
<dbReference type="HOGENOM" id="CLU_593997_0_0_2"/>
<dbReference type="STRING" id="1104324.P186_1633"/>
<keyword evidence="3" id="KW-1185">Reference proteome</keyword>
<accession>G7VG51</accession>
<dbReference type="InterPro" id="IPR052934">
    <property type="entry name" value="Methyl-DNA_Rec/Restrict_Enz"/>
</dbReference>
<proteinExistence type="predicted"/>
<dbReference type="PANTHER" id="PTHR37291:SF1">
    <property type="entry name" value="TYPE IV METHYL-DIRECTED RESTRICTION ENZYME ECOKMCRB SUBUNIT"/>
    <property type="match status" value="1"/>
</dbReference>
<dbReference type="Gene3D" id="3.40.50.300">
    <property type="entry name" value="P-loop containing nucleotide triphosphate hydrolases"/>
    <property type="match status" value="1"/>
</dbReference>
<dbReference type="BioCyc" id="PSP1104324:GJSN-1604-MONOMER"/>
<dbReference type="InterPro" id="IPR003593">
    <property type="entry name" value="AAA+_ATPase"/>
</dbReference>
<evidence type="ECO:0000313" key="3">
    <source>
        <dbReference type="Proteomes" id="UP000005867"/>
    </source>
</evidence>
<dbReference type="EMBL" id="CP003098">
    <property type="protein sequence ID" value="AET33049.1"/>
    <property type="molecule type" value="Genomic_DNA"/>
</dbReference>
<dbReference type="AlphaFoldDB" id="G7VG51"/>
<name>G7VG51_9CREN</name>
<dbReference type="eggNOG" id="arCOG03779">
    <property type="taxonomic scope" value="Archaea"/>
</dbReference>
<dbReference type="InterPro" id="IPR027417">
    <property type="entry name" value="P-loop_NTPase"/>
</dbReference>
<dbReference type="Proteomes" id="UP000005867">
    <property type="component" value="Chromosome"/>
</dbReference>
<dbReference type="KEGG" id="pyr:P186_1633"/>
<feature type="domain" description="AAA+ ATPase" evidence="1">
    <location>
        <begin position="201"/>
        <end position="386"/>
    </location>
</feature>
<dbReference type="SMART" id="SM00382">
    <property type="entry name" value="AAA"/>
    <property type="match status" value="1"/>
</dbReference>
<sequence>MIQGAYENWYHSLNDINKNSLNLGCPENCRQKIEKKKGGVILWGFGRRELYEELERRVKARSVGVIGVSQKPDDRRRSELGRRVVLVGELSEEDLIGECKCDYWPKGTGWDYKFFIKVRLWLPEAEYGKGIEFPTFQGSLEVLDCRLVEKIAELAQYIGYVPGPTRTVECPLSGIRKLGEKLREEFFVKTVDLDLLLEALEAGNVLLAGPPGTGKTALAKRIAELAAAPGSHNHIIAVAHSLWFRRDVIGGESLGPDGVFWRSGLFIKAYNMAAERLERGLSGPVFLILDEVNRADIDKAFADLFAIFRTQFCDDWSIPVSLVEEIEAYGDKVDDDAKKFVKYYRKYKDSPLRLIRVVATMNIKDWRNLFLTGEAFLRRFVIVKTECPEVDSYIDRVDGSEEVKQEIRKAAGELGGCVPPAAVIAAAKLLKNLDRGRADAKTVLNAVLGSREYLLGRRRR</sequence>
<protein>
    <submittedName>
        <fullName evidence="2">ATPase associated with various cellular activities, AAA_5</fullName>
    </submittedName>
</protein>